<dbReference type="Gene3D" id="3.40.50.2300">
    <property type="match status" value="1"/>
</dbReference>
<dbReference type="Gene3D" id="2.40.50.1020">
    <property type="entry name" value="LytTr DNA-binding domain"/>
    <property type="match status" value="1"/>
</dbReference>
<evidence type="ECO:0000259" key="7">
    <source>
        <dbReference type="PROSITE" id="PS50930"/>
    </source>
</evidence>
<dbReference type="InterPro" id="IPR011006">
    <property type="entry name" value="CheY-like_superfamily"/>
</dbReference>
<dbReference type="EMBL" id="CP147246">
    <property type="protein sequence ID" value="WYJ94568.1"/>
    <property type="molecule type" value="Genomic_DNA"/>
</dbReference>
<gene>
    <name evidence="9" type="ORF">A5889_002081</name>
    <name evidence="8" type="ORF">A5889_002764</name>
</gene>
<evidence type="ECO:0000256" key="3">
    <source>
        <dbReference type="ARBA" id="ARBA00023159"/>
    </source>
</evidence>
<evidence type="ECO:0000256" key="4">
    <source>
        <dbReference type="ARBA" id="ARBA00037164"/>
    </source>
</evidence>
<keyword evidence="3" id="KW-0010">Activator</keyword>
<dbReference type="GO" id="GO:0003677">
    <property type="term" value="F:DNA binding"/>
    <property type="evidence" value="ECO:0007669"/>
    <property type="project" value="InterPro"/>
</dbReference>
<dbReference type="PROSITE" id="PS50110">
    <property type="entry name" value="RESPONSE_REGULATORY"/>
    <property type="match status" value="1"/>
</dbReference>
<dbReference type="AlphaFoldDB" id="A0A200IZR6"/>
<keyword evidence="1" id="KW-0963">Cytoplasm</keyword>
<evidence type="ECO:0000313" key="10">
    <source>
        <dbReference type="Proteomes" id="UP000196151"/>
    </source>
</evidence>
<name>A0A200IZR6_9ENTE</name>
<evidence type="ECO:0000256" key="2">
    <source>
        <dbReference type="ARBA" id="ARBA00023012"/>
    </source>
</evidence>
<dbReference type="SMART" id="SM00850">
    <property type="entry name" value="LytTR"/>
    <property type="match status" value="1"/>
</dbReference>
<dbReference type="GO" id="GO:0000156">
    <property type="term" value="F:phosphorelay response regulator activity"/>
    <property type="evidence" value="ECO:0007669"/>
    <property type="project" value="InterPro"/>
</dbReference>
<reference evidence="8" key="1">
    <citation type="submission" date="2017-05" db="EMBL/GenBank/DDBJ databases">
        <title>The Genome Sequence of Enterococcus sp. 9D6_DIV0238.</title>
        <authorList>
            <consortium name="The Broad Institute Genomics Platform"/>
            <consortium name="The Broad Institute Genomic Center for Infectious Diseases"/>
            <person name="Earl A."/>
            <person name="Manson A."/>
            <person name="Schwartman J."/>
            <person name="Gilmore M."/>
            <person name="Abouelleil A."/>
            <person name="Cao P."/>
            <person name="Chapman S."/>
            <person name="Cusick C."/>
            <person name="Shea T."/>
            <person name="Young S."/>
            <person name="Neafsey D."/>
            <person name="Nusbaum C."/>
            <person name="Birren B."/>
        </authorList>
    </citation>
    <scope>NUCLEOTIDE SEQUENCE [LARGE SCALE GENOMIC DNA]</scope>
    <source>
        <strain evidence="8">9D6_DIV0238</strain>
    </source>
</reference>
<dbReference type="InterPro" id="IPR001789">
    <property type="entry name" value="Sig_transdc_resp-reg_receiver"/>
</dbReference>
<evidence type="ECO:0000256" key="5">
    <source>
        <dbReference type="PROSITE-ProRule" id="PRU00169"/>
    </source>
</evidence>
<keyword evidence="10" id="KW-1185">Reference proteome</keyword>
<dbReference type="SUPFAM" id="SSF52172">
    <property type="entry name" value="CheY-like"/>
    <property type="match status" value="1"/>
</dbReference>
<dbReference type="InterPro" id="IPR046947">
    <property type="entry name" value="LytR-like"/>
</dbReference>
<keyword evidence="2" id="KW-0902">Two-component regulatory system</keyword>
<protein>
    <submittedName>
        <fullName evidence="8 9">Response regulator</fullName>
    </submittedName>
</protein>
<evidence type="ECO:0000313" key="9">
    <source>
        <dbReference type="EMBL" id="WYJ94568.1"/>
    </source>
</evidence>
<evidence type="ECO:0000313" key="8">
    <source>
        <dbReference type="EMBL" id="OUZ30476.1"/>
    </source>
</evidence>
<dbReference type="Proteomes" id="UP000196151">
    <property type="component" value="Chromosome"/>
</dbReference>
<dbReference type="SMART" id="SM00448">
    <property type="entry name" value="REC"/>
    <property type="match status" value="1"/>
</dbReference>
<keyword evidence="5" id="KW-0597">Phosphoprotein</keyword>
<sequence>MSKVISVIICEDDWRQRQTIEMYVKNYIMMESLDMELAFSTGNPLEVIEFVKSNPKIIGLYFLDVDLQHEMSGLTLAAEIRKYDDLGKIVFVTTHGELSYLTFTYKVEAMDYIIKDNKDDLQRKICENIQLAHERVTNERGNQKRLFKLKDGDTIRSVDMGEIIFFESSSASHKIVLHLENGEIEFYGSLKDIEEQCTDFYRCHKSYLINRNHINKVIKSERIVEMSNGEECLVSVRAMKNL</sequence>
<accession>A0A200IZR6</accession>
<dbReference type="PROSITE" id="PS50930">
    <property type="entry name" value="HTH_LYTTR"/>
    <property type="match status" value="1"/>
</dbReference>
<feature type="domain" description="HTH LytTR-type" evidence="7">
    <location>
        <begin position="147"/>
        <end position="242"/>
    </location>
</feature>
<dbReference type="PANTHER" id="PTHR37299:SF3">
    <property type="entry name" value="STAGE 0 SPORULATION PROTEIN A HOMOLOG"/>
    <property type="match status" value="1"/>
</dbReference>
<reference evidence="9" key="3">
    <citation type="submission" date="2024-03" db="EMBL/GenBank/DDBJ databases">
        <title>The Genome Sequence of Enterococcus sp. DIV0238c.</title>
        <authorList>
            <consortium name="The Broad Institute Genomics Platform"/>
            <consortium name="The Broad Institute Microbial Omics Core"/>
            <consortium name="The Broad Institute Genomic Center for Infectious Diseases"/>
            <person name="Earl A."/>
            <person name="Manson A."/>
            <person name="Gilmore M."/>
            <person name="Schwartman J."/>
            <person name="Shea T."/>
            <person name="Abouelleil A."/>
            <person name="Cao P."/>
            <person name="Chapman S."/>
            <person name="Cusick C."/>
            <person name="Young S."/>
            <person name="Neafsey D."/>
            <person name="Nusbaum C."/>
            <person name="Birren B."/>
        </authorList>
    </citation>
    <scope>NUCLEOTIDE SEQUENCE</scope>
    <source>
        <strain evidence="9">9D6_DIV0238</strain>
    </source>
</reference>
<comment type="function">
    <text evidence="4">Required for high-level post-exponential phase expression of a series of secreted proteins.</text>
</comment>
<dbReference type="PANTHER" id="PTHR37299">
    <property type="entry name" value="TRANSCRIPTIONAL REGULATOR-RELATED"/>
    <property type="match status" value="1"/>
</dbReference>
<feature type="modified residue" description="4-aspartylphosphate" evidence="5">
    <location>
        <position position="64"/>
    </location>
</feature>
<reference evidence="9" key="2">
    <citation type="submission" date="2017-05" db="EMBL/GenBank/DDBJ databases">
        <authorList>
            <consortium name="The Broad Institute Genomics Platform"/>
            <consortium name="The Broad Institute Genomic Center for Infectious Diseases"/>
            <person name="Earl A."/>
            <person name="Manson A."/>
            <person name="Schwartman J."/>
            <person name="Gilmore M."/>
            <person name="Abouelleil A."/>
            <person name="Cao P."/>
            <person name="Chapman S."/>
            <person name="Cusick C."/>
            <person name="Shea T."/>
            <person name="Young S."/>
            <person name="Neafsey D."/>
            <person name="Nusbaum C."/>
            <person name="Birren B."/>
        </authorList>
    </citation>
    <scope>NUCLEOTIDE SEQUENCE</scope>
    <source>
        <strain evidence="9">9D6_DIV0238</strain>
    </source>
</reference>
<organism evidence="8">
    <name type="scientific">Candidatus Enterococcus dunnyi</name>
    <dbReference type="NCBI Taxonomy" id="1834192"/>
    <lineage>
        <taxon>Bacteria</taxon>
        <taxon>Bacillati</taxon>
        <taxon>Bacillota</taxon>
        <taxon>Bacilli</taxon>
        <taxon>Lactobacillales</taxon>
        <taxon>Enterococcaceae</taxon>
        <taxon>Enterococcus</taxon>
    </lineage>
</organism>
<dbReference type="Pfam" id="PF00072">
    <property type="entry name" value="Response_reg"/>
    <property type="match status" value="1"/>
</dbReference>
<dbReference type="InterPro" id="IPR007492">
    <property type="entry name" value="LytTR_DNA-bd_dom"/>
</dbReference>
<dbReference type="EMBL" id="NIBQ01000003">
    <property type="protein sequence ID" value="OUZ30476.1"/>
    <property type="molecule type" value="Genomic_DNA"/>
</dbReference>
<feature type="domain" description="Response regulatory" evidence="6">
    <location>
        <begin position="6"/>
        <end position="130"/>
    </location>
</feature>
<proteinExistence type="predicted"/>
<evidence type="ECO:0000259" key="6">
    <source>
        <dbReference type="PROSITE" id="PS50110"/>
    </source>
</evidence>
<evidence type="ECO:0000256" key="1">
    <source>
        <dbReference type="ARBA" id="ARBA00022490"/>
    </source>
</evidence>
<dbReference type="Pfam" id="PF04397">
    <property type="entry name" value="LytTR"/>
    <property type="match status" value="1"/>
</dbReference>